<keyword evidence="1" id="KW-0560">Oxidoreductase</keyword>
<dbReference type="OrthoDB" id="288590at2759"/>
<dbReference type="InterPro" id="IPR027443">
    <property type="entry name" value="IPNS-like_sf"/>
</dbReference>
<dbReference type="EMBL" id="JADNYJ010000146">
    <property type="protein sequence ID" value="KAF8879771.1"/>
    <property type="molecule type" value="Genomic_DNA"/>
</dbReference>
<keyword evidence="1" id="KW-0479">Metal-binding</keyword>
<dbReference type="PROSITE" id="PS51471">
    <property type="entry name" value="FE2OG_OXY"/>
    <property type="match status" value="1"/>
</dbReference>
<keyword evidence="4" id="KW-0223">Dioxygenase</keyword>
<name>A0A9P5NC39_GYMJU</name>
<dbReference type="Pfam" id="PF03171">
    <property type="entry name" value="2OG-FeII_Oxy"/>
    <property type="match status" value="1"/>
</dbReference>
<dbReference type="InterPro" id="IPR026992">
    <property type="entry name" value="DIOX_N"/>
</dbReference>
<accession>A0A9P5NC39</accession>
<reference evidence="4" key="1">
    <citation type="submission" date="2020-11" db="EMBL/GenBank/DDBJ databases">
        <authorList>
            <consortium name="DOE Joint Genome Institute"/>
            <person name="Ahrendt S."/>
            <person name="Riley R."/>
            <person name="Andreopoulos W."/>
            <person name="LaButti K."/>
            <person name="Pangilinan J."/>
            <person name="Ruiz-duenas F.J."/>
            <person name="Barrasa J.M."/>
            <person name="Sanchez-Garcia M."/>
            <person name="Camarero S."/>
            <person name="Miyauchi S."/>
            <person name="Serrano A."/>
            <person name="Linde D."/>
            <person name="Babiker R."/>
            <person name="Drula E."/>
            <person name="Ayuso-Fernandez I."/>
            <person name="Pacheco R."/>
            <person name="Padilla G."/>
            <person name="Ferreira P."/>
            <person name="Barriuso J."/>
            <person name="Kellner H."/>
            <person name="Castanera R."/>
            <person name="Alfaro M."/>
            <person name="Ramirez L."/>
            <person name="Pisabarro A.G."/>
            <person name="Kuo A."/>
            <person name="Tritt A."/>
            <person name="Lipzen A."/>
            <person name="He G."/>
            <person name="Yan M."/>
            <person name="Ng V."/>
            <person name="Cullen D."/>
            <person name="Martin F."/>
            <person name="Rosso M.-N."/>
            <person name="Henrissat B."/>
            <person name="Hibbett D."/>
            <person name="Martinez A.T."/>
            <person name="Grigoriev I.V."/>
        </authorList>
    </citation>
    <scope>NUCLEOTIDE SEQUENCE</scope>
    <source>
        <strain evidence="4">AH 44721</strain>
    </source>
</reference>
<dbReference type="Pfam" id="PF14226">
    <property type="entry name" value="DIOX_N"/>
    <property type="match status" value="1"/>
</dbReference>
<dbReference type="AlphaFoldDB" id="A0A9P5NC39"/>
<dbReference type="InterPro" id="IPR005123">
    <property type="entry name" value="Oxoglu/Fe-dep_dioxygenase_dom"/>
</dbReference>
<sequence>MSIEVQGVADAILTSFQTTGFVYLISAMFEWSNKLFSQPTEVKQLAPHPASGAHHRGYSSPGREKVTQLSPDADSRNLAGQSGSAEVERDIKESFEVGRDDMEEMPNIWFPDGVLPGFKEACLDFYWTCYETEKVILRALALGFHLPETFFLHYHSEADNQLRLLHYPSIPAKVLEDKDASRIPSHTDFCSLTMLIQDNIGGLEVEDPNRPNVFIPVPPVEGSIVVNAGDFLMRWSNDTIKSTVHRVRAPLSIEGTDGVIPSRYSIPYDMNTVVDSIPGTWSETRPKRYSPISAREYVTERLAANY</sequence>
<dbReference type="InterPro" id="IPR044861">
    <property type="entry name" value="IPNS-like_FE2OG_OXY"/>
</dbReference>
<feature type="domain" description="Fe2OG dioxygenase" evidence="3">
    <location>
        <begin position="158"/>
        <end position="272"/>
    </location>
</feature>
<gene>
    <name evidence="4" type="ORF">CPB84DRAFT_1817381</name>
</gene>
<evidence type="ECO:0000256" key="1">
    <source>
        <dbReference type="RuleBase" id="RU003682"/>
    </source>
</evidence>
<evidence type="ECO:0000313" key="4">
    <source>
        <dbReference type="EMBL" id="KAF8879771.1"/>
    </source>
</evidence>
<comment type="similarity">
    <text evidence="1">Belongs to the iron/ascorbate-dependent oxidoreductase family.</text>
</comment>
<dbReference type="SUPFAM" id="SSF51197">
    <property type="entry name" value="Clavaminate synthase-like"/>
    <property type="match status" value="1"/>
</dbReference>
<dbReference type="Gene3D" id="2.60.120.330">
    <property type="entry name" value="B-lactam Antibiotic, Isopenicillin N Synthase, Chain"/>
    <property type="match status" value="1"/>
</dbReference>
<dbReference type="GO" id="GO:0051213">
    <property type="term" value="F:dioxygenase activity"/>
    <property type="evidence" value="ECO:0007669"/>
    <property type="project" value="UniProtKB-KW"/>
</dbReference>
<feature type="region of interest" description="Disordered" evidence="2">
    <location>
        <begin position="46"/>
        <end position="89"/>
    </location>
</feature>
<protein>
    <submittedName>
        <fullName evidence="4">Thymine dioxygenase</fullName>
    </submittedName>
</protein>
<proteinExistence type="inferred from homology"/>
<dbReference type="Proteomes" id="UP000724874">
    <property type="component" value="Unassembled WGS sequence"/>
</dbReference>
<evidence type="ECO:0000313" key="5">
    <source>
        <dbReference type="Proteomes" id="UP000724874"/>
    </source>
</evidence>
<evidence type="ECO:0000256" key="2">
    <source>
        <dbReference type="SAM" id="MobiDB-lite"/>
    </source>
</evidence>
<organism evidence="4 5">
    <name type="scientific">Gymnopilus junonius</name>
    <name type="common">Spectacular rustgill mushroom</name>
    <name type="synonym">Gymnopilus spectabilis subsp. junonius</name>
    <dbReference type="NCBI Taxonomy" id="109634"/>
    <lineage>
        <taxon>Eukaryota</taxon>
        <taxon>Fungi</taxon>
        <taxon>Dikarya</taxon>
        <taxon>Basidiomycota</taxon>
        <taxon>Agaricomycotina</taxon>
        <taxon>Agaricomycetes</taxon>
        <taxon>Agaricomycetidae</taxon>
        <taxon>Agaricales</taxon>
        <taxon>Agaricineae</taxon>
        <taxon>Hymenogastraceae</taxon>
        <taxon>Gymnopilus</taxon>
    </lineage>
</organism>
<comment type="caution">
    <text evidence="4">The sequence shown here is derived from an EMBL/GenBank/DDBJ whole genome shotgun (WGS) entry which is preliminary data.</text>
</comment>
<keyword evidence="5" id="KW-1185">Reference proteome</keyword>
<keyword evidence="1" id="KW-0408">Iron</keyword>
<dbReference type="GO" id="GO:0046872">
    <property type="term" value="F:metal ion binding"/>
    <property type="evidence" value="ECO:0007669"/>
    <property type="project" value="UniProtKB-KW"/>
</dbReference>
<dbReference type="InterPro" id="IPR050231">
    <property type="entry name" value="Iron_ascorbate_oxido_reductase"/>
</dbReference>
<dbReference type="PANTHER" id="PTHR47990">
    <property type="entry name" value="2-OXOGLUTARATE (2OG) AND FE(II)-DEPENDENT OXYGENASE SUPERFAMILY PROTEIN-RELATED"/>
    <property type="match status" value="1"/>
</dbReference>
<evidence type="ECO:0000259" key="3">
    <source>
        <dbReference type="PROSITE" id="PS51471"/>
    </source>
</evidence>